<feature type="chain" id="PRO_5039584678" description="Sugar ABC transporter substrate-binding protein" evidence="6">
    <location>
        <begin position="25"/>
        <end position="421"/>
    </location>
</feature>
<dbReference type="AlphaFoldDB" id="A0A2Z4U750"/>
<feature type="signal peptide" evidence="6">
    <location>
        <begin position="1"/>
        <end position="24"/>
    </location>
</feature>
<evidence type="ECO:0000256" key="6">
    <source>
        <dbReference type="SAM" id="SignalP"/>
    </source>
</evidence>
<keyword evidence="3" id="KW-0472">Membrane</keyword>
<evidence type="ECO:0000256" key="1">
    <source>
        <dbReference type="ARBA" id="ARBA00022475"/>
    </source>
</evidence>
<evidence type="ECO:0000256" key="2">
    <source>
        <dbReference type="ARBA" id="ARBA00022729"/>
    </source>
</evidence>
<dbReference type="Proteomes" id="UP000250003">
    <property type="component" value="Chromosome"/>
</dbReference>
<keyword evidence="4" id="KW-0564">Palmitate</keyword>
<evidence type="ECO:0000313" key="8">
    <source>
        <dbReference type="Proteomes" id="UP000250003"/>
    </source>
</evidence>
<organism evidence="7 8">
    <name type="scientific">Blautia argi</name>
    <dbReference type="NCBI Taxonomy" id="1912897"/>
    <lineage>
        <taxon>Bacteria</taxon>
        <taxon>Bacillati</taxon>
        <taxon>Bacillota</taxon>
        <taxon>Clostridia</taxon>
        <taxon>Lachnospirales</taxon>
        <taxon>Lachnospiraceae</taxon>
        <taxon>Blautia</taxon>
    </lineage>
</organism>
<dbReference type="InterPro" id="IPR006059">
    <property type="entry name" value="SBP"/>
</dbReference>
<dbReference type="Gene3D" id="3.40.190.10">
    <property type="entry name" value="Periplasmic binding protein-like II"/>
    <property type="match status" value="2"/>
</dbReference>
<dbReference type="PANTHER" id="PTHR43649">
    <property type="entry name" value="ARABINOSE-BINDING PROTEIN-RELATED"/>
    <property type="match status" value="1"/>
</dbReference>
<gene>
    <name evidence="7" type="ORF">DQQ01_00375</name>
</gene>
<accession>A0A2Z4U750</accession>
<dbReference type="SUPFAM" id="SSF53850">
    <property type="entry name" value="Periplasmic binding protein-like II"/>
    <property type="match status" value="1"/>
</dbReference>
<dbReference type="PANTHER" id="PTHR43649:SF33">
    <property type="entry name" value="POLYGALACTURONAN_RHAMNOGALACTURONAN-BINDING PROTEIN YTCQ"/>
    <property type="match status" value="1"/>
</dbReference>
<reference evidence="8" key="1">
    <citation type="submission" date="2018-06" db="EMBL/GenBank/DDBJ databases">
        <title>Description of Blautia argi sp. nov., a new anaerobic isolated from dog feces.</title>
        <authorList>
            <person name="Chang Y.-H."/>
            <person name="Paek J."/>
            <person name="Shin Y."/>
        </authorList>
    </citation>
    <scope>NUCLEOTIDE SEQUENCE [LARGE SCALE GENOMIC DNA]</scope>
    <source>
        <strain evidence="8">KCTC 15426</strain>
    </source>
</reference>
<proteinExistence type="predicted"/>
<name>A0A2Z4U750_9FIRM</name>
<evidence type="ECO:0000256" key="5">
    <source>
        <dbReference type="ARBA" id="ARBA00023288"/>
    </source>
</evidence>
<dbReference type="PROSITE" id="PS51257">
    <property type="entry name" value="PROKAR_LIPOPROTEIN"/>
    <property type="match status" value="1"/>
</dbReference>
<dbReference type="OrthoDB" id="42940at2"/>
<dbReference type="EMBL" id="CP030280">
    <property type="protein sequence ID" value="AWY96877.1"/>
    <property type="molecule type" value="Genomic_DNA"/>
</dbReference>
<sequence length="421" mass="47154">MKKMNWKKWVSILGTVVLGTGALAGCGAEEEKVSNEPGKGKLTIMSWYSPKDFAPVLDGFKEKYPDLEIDFQNVPNEGNQYQQKLNLLANSEELPDVFWIRGPITNFAKNGYMKDISEMESVQKLADTYKEDYSYDGKVYAYAPDSWVGGMFYNKDLYEEYGFQPPKDWAEFIEQSKVFLENGIKPLGMFGAALPDLIYWLHDTEGIAKDPELDDKINSGEMKFSEVYSDVMELWYKDCVETGIVSQDMVSITDEQRLDEFATGKAAATLTGPWAIKGLKEKNPELNIGVVPFVGTEGNTYAMGATNIGIAINAKAKNPENAELFLEYMGTGETLQKYQGVTGNFLGVEGVEYEVDPAMEPMKEYAESGKFLIPTSKWTYTDTIDAMMQRGTQEIVMGTKTVEDVLKEVDDKMAELLASEQ</sequence>
<keyword evidence="2 6" id="KW-0732">Signal</keyword>
<keyword evidence="5" id="KW-0449">Lipoprotein</keyword>
<keyword evidence="1" id="KW-1003">Cell membrane</keyword>
<keyword evidence="8" id="KW-1185">Reference proteome</keyword>
<evidence type="ECO:0000313" key="7">
    <source>
        <dbReference type="EMBL" id="AWY96877.1"/>
    </source>
</evidence>
<evidence type="ECO:0000256" key="3">
    <source>
        <dbReference type="ARBA" id="ARBA00023136"/>
    </source>
</evidence>
<dbReference type="RefSeq" id="WP_111917749.1">
    <property type="nucleotide sequence ID" value="NZ_CP030280.1"/>
</dbReference>
<dbReference type="Pfam" id="PF13416">
    <property type="entry name" value="SBP_bac_8"/>
    <property type="match status" value="1"/>
</dbReference>
<evidence type="ECO:0008006" key="9">
    <source>
        <dbReference type="Google" id="ProtNLM"/>
    </source>
</evidence>
<evidence type="ECO:0000256" key="4">
    <source>
        <dbReference type="ARBA" id="ARBA00023139"/>
    </source>
</evidence>
<dbReference type="KEGG" id="blau:DQQ01_00375"/>
<dbReference type="InterPro" id="IPR050490">
    <property type="entry name" value="Bact_solute-bd_prot1"/>
</dbReference>
<protein>
    <recommendedName>
        <fullName evidence="9">Sugar ABC transporter substrate-binding protein</fullName>
    </recommendedName>
</protein>